<dbReference type="Proteomes" id="UP001305779">
    <property type="component" value="Unassembled WGS sequence"/>
</dbReference>
<dbReference type="Gene3D" id="3.40.50.720">
    <property type="entry name" value="NAD(P)-binding Rossmann-like Domain"/>
    <property type="match status" value="1"/>
</dbReference>
<sequence>MGDKKVAIVVGASRGIGRQVAIDLAKNGYAVVVAAKTTSDASKCDPFPPDPNSFASTINTVAREITSSGGVATALQVDVRDPANIRSMISQTIHLYTRIDAVIYNSGAIWWASVEKTPFKRFQLMQQVNPQGLYAVVEGVLPEMYKNGGDGKGEGRIVVISPPIYSRFFKGKTAYAMGKVGMSVLTMGLGVDFEREGRVGMGVCSLWPAVAIDSAATQTPKSYPPQDGRANLRHPAIFSDAILSILRAPTKDVSGKCFLDEDYLREHDGVTDFSKYALVPGTSPRRIMPARMPDLSVEEQDDEGDRVDSTLLRGHRDKESKL</sequence>
<comment type="caution">
    <text evidence="3">The sequence shown here is derived from an EMBL/GenBank/DDBJ whole genome shotgun (WGS) entry which is preliminary data.</text>
</comment>
<dbReference type="PRINTS" id="PR00081">
    <property type="entry name" value="GDHRDH"/>
</dbReference>
<dbReference type="PROSITE" id="PS00061">
    <property type="entry name" value="ADH_SHORT"/>
    <property type="match status" value="1"/>
</dbReference>
<evidence type="ECO:0008006" key="5">
    <source>
        <dbReference type="Google" id="ProtNLM"/>
    </source>
</evidence>
<evidence type="ECO:0000313" key="4">
    <source>
        <dbReference type="Proteomes" id="UP001305779"/>
    </source>
</evidence>
<dbReference type="SUPFAM" id="SSF51735">
    <property type="entry name" value="NAD(P)-binding Rossmann-fold domains"/>
    <property type="match status" value="1"/>
</dbReference>
<dbReference type="InterPro" id="IPR036291">
    <property type="entry name" value="NAD(P)-bd_dom_sf"/>
</dbReference>
<protein>
    <recommendedName>
        <fullName evidence="5">Short chain dehydrogenase</fullName>
    </recommendedName>
</protein>
<reference evidence="3 4" key="1">
    <citation type="journal article" date="2023" name="G3 (Bethesda)">
        <title>A chromosome-level genome assembly of Zasmidium syzygii isolated from banana leaves.</title>
        <authorList>
            <person name="van Westerhoven A.C."/>
            <person name="Mehrabi R."/>
            <person name="Talebi R."/>
            <person name="Steentjes M.B.F."/>
            <person name="Corcolon B."/>
            <person name="Chong P.A."/>
            <person name="Kema G.H.J."/>
            <person name="Seidl M.F."/>
        </authorList>
    </citation>
    <scope>NUCLEOTIDE SEQUENCE [LARGE SCALE GENOMIC DNA]</scope>
    <source>
        <strain evidence="3 4">P124</strain>
    </source>
</reference>
<dbReference type="EMBL" id="JAXOVC010000001">
    <property type="protein sequence ID" value="KAK4508306.1"/>
    <property type="molecule type" value="Genomic_DNA"/>
</dbReference>
<dbReference type="InterPro" id="IPR002347">
    <property type="entry name" value="SDR_fam"/>
</dbReference>
<evidence type="ECO:0000256" key="1">
    <source>
        <dbReference type="ARBA" id="ARBA00022857"/>
    </source>
</evidence>
<organism evidence="3 4">
    <name type="scientific">Zasmidium cellare</name>
    <name type="common">Wine cellar mold</name>
    <name type="synonym">Racodium cellare</name>
    <dbReference type="NCBI Taxonomy" id="395010"/>
    <lineage>
        <taxon>Eukaryota</taxon>
        <taxon>Fungi</taxon>
        <taxon>Dikarya</taxon>
        <taxon>Ascomycota</taxon>
        <taxon>Pezizomycotina</taxon>
        <taxon>Dothideomycetes</taxon>
        <taxon>Dothideomycetidae</taxon>
        <taxon>Mycosphaerellales</taxon>
        <taxon>Mycosphaerellaceae</taxon>
        <taxon>Zasmidium</taxon>
    </lineage>
</organism>
<dbReference type="PANTHER" id="PTHR42808:SF4">
    <property type="entry name" value="SHORT CHAIN DEHYDROGENASE"/>
    <property type="match status" value="1"/>
</dbReference>
<feature type="compositionally biased region" description="Acidic residues" evidence="2">
    <location>
        <begin position="296"/>
        <end position="305"/>
    </location>
</feature>
<proteinExistence type="predicted"/>
<keyword evidence="4" id="KW-1185">Reference proteome</keyword>
<evidence type="ECO:0000256" key="2">
    <source>
        <dbReference type="SAM" id="MobiDB-lite"/>
    </source>
</evidence>
<dbReference type="InterPro" id="IPR020904">
    <property type="entry name" value="Sc_DH/Rdtase_CS"/>
</dbReference>
<evidence type="ECO:0000313" key="3">
    <source>
        <dbReference type="EMBL" id="KAK4508306.1"/>
    </source>
</evidence>
<name>A0ABR0F2X9_ZASCE</name>
<keyword evidence="1" id="KW-0521">NADP</keyword>
<dbReference type="PANTHER" id="PTHR42808">
    <property type="entry name" value="HYDROXYSTEROID DEHYDROGENASE-LIKE PROTEIN 2"/>
    <property type="match status" value="1"/>
</dbReference>
<feature type="region of interest" description="Disordered" evidence="2">
    <location>
        <begin position="288"/>
        <end position="322"/>
    </location>
</feature>
<dbReference type="InterPro" id="IPR051935">
    <property type="entry name" value="HSDL2"/>
</dbReference>
<dbReference type="Pfam" id="PF00106">
    <property type="entry name" value="adh_short"/>
    <property type="match status" value="2"/>
</dbReference>
<accession>A0ABR0F2X9</accession>
<gene>
    <name evidence="3" type="ORF">PRZ48_002044</name>
</gene>